<protein>
    <recommendedName>
        <fullName evidence="3">F-box domain-containing protein</fullName>
    </recommendedName>
</protein>
<dbReference type="Proteomes" id="UP000027222">
    <property type="component" value="Unassembled WGS sequence"/>
</dbReference>
<evidence type="ECO:0000313" key="1">
    <source>
        <dbReference type="EMBL" id="KDR82953.1"/>
    </source>
</evidence>
<dbReference type="HOGENOM" id="CLU_027732_2_0_1"/>
<reference evidence="2" key="1">
    <citation type="journal article" date="2014" name="Proc. Natl. Acad. Sci. U.S.A.">
        <title>Extensive sampling of basidiomycete genomes demonstrates inadequacy of the white-rot/brown-rot paradigm for wood decay fungi.</title>
        <authorList>
            <person name="Riley R."/>
            <person name="Salamov A.A."/>
            <person name="Brown D.W."/>
            <person name="Nagy L.G."/>
            <person name="Floudas D."/>
            <person name="Held B.W."/>
            <person name="Levasseur A."/>
            <person name="Lombard V."/>
            <person name="Morin E."/>
            <person name="Otillar R."/>
            <person name="Lindquist E.A."/>
            <person name="Sun H."/>
            <person name="LaButti K.M."/>
            <person name="Schmutz J."/>
            <person name="Jabbour D."/>
            <person name="Luo H."/>
            <person name="Baker S.E."/>
            <person name="Pisabarro A.G."/>
            <person name="Walton J.D."/>
            <person name="Blanchette R.A."/>
            <person name="Henrissat B."/>
            <person name="Martin F."/>
            <person name="Cullen D."/>
            <person name="Hibbett D.S."/>
            <person name="Grigoriev I.V."/>
        </authorList>
    </citation>
    <scope>NUCLEOTIDE SEQUENCE [LARGE SCALE GENOMIC DNA]</scope>
    <source>
        <strain evidence="2">CBS 339.88</strain>
    </source>
</reference>
<organism evidence="1 2">
    <name type="scientific">Galerina marginata (strain CBS 339.88)</name>
    <dbReference type="NCBI Taxonomy" id="685588"/>
    <lineage>
        <taxon>Eukaryota</taxon>
        <taxon>Fungi</taxon>
        <taxon>Dikarya</taxon>
        <taxon>Basidiomycota</taxon>
        <taxon>Agaricomycotina</taxon>
        <taxon>Agaricomycetes</taxon>
        <taxon>Agaricomycetidae</taxon>
        <taxon>Agaricales</taxon>
        <taxon>Agaricineae</taxon>
        <taxon>Strophariaceae</taxon>
        <taxon>Galerina</taxon>
    </lineage>
</organism>
<keyword evidence="2" id="KW-1185">Reference proteome</keyword>
<name>A0A067TVG1_GALM3</name>
<evidence type="ECO:0000313" key="2">
    <source>
        <dbReference type="Proteomes" id="UP000027222"/>
    </source>
</evidence>
<gene>
    <name evidence="1" type="ORF">GALMADRAFT_238651</name>
</gene>
<evidence type="ECO:0008006" key="3">
    <source>
        <dbReference type="Google" id="ProtNLM"/>
    </source>
</evidence>
<accession>A0A067TVG1</accession>
<dbReference type="EMBL" id="KL142369">
    <property type="protein sequence ID" value="KDR82953.1"/>
    <property type="molecule type" value="Genomic_DNA"/>
</dbReference>
<dbReference type="AlphaFoldDB" id="A0A067TVG1"/>
<sequence>MDPPCLINFPVELQTLILKSLLDISRGITASQPTLQEHWDAGRSIYYGSDAPVSSPRKARLEQDLHATLLFPQNVAAVCQLWRQIVVGIPEYWTRVVFDVAKDPTPFLNAFSWSIDLEKIEVFVFNSTSNAQDVDKDVENARVATIVHALKAHIHRCRFIIFHLTYSSSLPSPFNFLANEAPHLEDLTLDCRINDIELRGETLDLRGAKVQGLPTSFPMLRTLSLTGFWFIYMAYRSPSPWLESLKFAQHMSIKISQITLPKAGYFCLSNLLDRLTEMEAFTSIYFTDISLDYLHDDSSPAPTLGNFVYSLITNIHFDRVSRKFIEEFHANTILEVNDHLSFKDCEVPYFTFGLGGDLLMLENIIDSDDGQNLRNVVGSWGGTELIIRSCSSFNDRFLSWLAGDVESPTHQTTDDSKDLTMLPAAGLMNLLISDCPNFSPRALQRLVEVRKGNNEFEGGLIWLTVNDSRDVLSEEDKQWFKENSGNMCIRWNAQHADGSETSYFWGAGCG</sequence>
<dbReference type="OrthoDB" id="3001771at2759"/>
<proteinExistence type="predicted"/>
<dbReference type="STRING" id="685588.A0A067TVG1"/>